<dbReference type="Proteomes" id="UP000315995">
    <property type="component" value="Chromosome"/>
</dbReference>
<protein>
    <submittedName>
        <fullName evidence="2">Uncharacterized protein</fullName>
    </submittedName>
</protein>
<dbReference type="AlphaFoldDB" id="A0A4Y6PZP6"/>
<dbReference type="EMBL" id="CP041186">
    <property type="protein sequence ID" value="QDG53477.1"/>
    <property type="molecule type" value="Genomic_DNA"/>
</dbReference>
<name>A0A4Y6PZP6_PERCE</name>
<dbReference type="RefSeq" id="WP_141199933.1">
    <property type="nucleotide sequence ID" value="NZ_CP041186.1"/>
</dbReference>
<evidence type="ECO:0000313" key="2">
    <source>
        <dbReference type="EMBL" id="QDG53477.1"/>
    </source>
</evidence>
<proteinExistence type="predicted"/>
<feature type="transmembrane region" description="Helical" evidence="1">
    <location>
        <begin position="12"/>
        <end position="33"/>
    </location>
</feature>
<reference evidence="2 3" key="1">
    <citation type="submission" date="2019-06" db="EMBL/GenBank/DDBJ databases">
        <title>Persicimonas caeni gen. nov., sp. nov., a predatory bacterium isolated from solar saltern.</title>
        <authorList>
            <person name="Wang S."/>
        </authorList>
    </citation>
    <scope>NUCLEOTIDE SEQUENCE [LARGE SCALE GENOMIC DNA]</scope>
    <source>
        <strain evidence="2 3">YN101</strain>
    </source>
</reference>
<evidence type="ECO:0000256" key="1">
    <source>
        <dbReference type="SAM" id="Phobius"/>
    </source>
</evidence>
<organism evidence="2 3">
    <name type="scientific">Persicimonas caeni</name>
    <dbReference type="NCBI Taxonomy" id="2292766"/>
    <lineage>
        <taxon>Bacteria</taxon>
        <taxon>Deltaproteobacteria</taxon>
        <taxon>Bradymonadales</taxon>
        <taxon>Bradymonadaceae</taxon>
        <taxon>Persicimonas</taxon>
    </lineage>
</organism>
<keyword evidence="1" id="KW-0812">Transmembrane</keyword>
<gene>
    <name evidence="2" type="ORF">FIV42_22845</name>
</gene>
<accession>A0A5B8YBM8</accession>
<keyword evidence="3" id="KW-1185">Reference proteome</keyword>
<accession>A0A4Y6PZP6</accession>
<keyword evidence="1" id="KW-1133">Transmembrane helix</keyword>
<evidence type="ECO:0000313" key="3">
    <source>
        <dbReference type="Proteomes" id="UP000315995"/>
    </source>
</evidence>
<sequence length="237" mass="25957">MRPSSSLTLFELTTFGLIIVAIGVVISGVLGANRLWRRRGWKKVAGEMDLFCDESHHVLEGERYDVPLVVRVEEMASGTGTKTVTQYEVPLGGRGIPPMRLQPEQRVMGVQLDALLKRTEMEVGLKVLDDAFIITGDDEEAIAEFFKRSGVASALLRCVKNVRGRLSYGKGRLRITHDGIAGDKKLRHNIDELTRCGSALAKAGEAQLADFSYSSDAADLSEDEAEDEGDSAKFGAW</sequence>
<keyword evidence="1" id="KW-0472">Membrane</keyword>